<reference evidence="2 3" key="1">
    <citation type="submission" date="2019-09" db="EMBL/GenBank/DDBJ databases">
        <authorList>
            <person name="Kevbrin V."/>
            <person name="Grouzdev D.S."/>
        </authorList>
    </citation>
    <scope>NUCLEOTIDE SEQUENCE [LARGE SCALE GENOMIC DNA]</scope>
    <source>
        <strain evidence="2 3">G-192</strain>
    </source>
</reference>
<accession>A0A5M6ZLS9</accession>
<name>A0A5M6ZLS9_9PROT</name>
<organism evidence="2 3">
    <name type="scientific">Alkalicaulis satelles</name>
    <dbReference type="NCBI Taxonomy" id="2609175"/>
    <lineage>
        <taxon>Bacteria</taxon>
        <taxon>Pseudomonadati</taxon>
        <taxon>Pseudomonadota</taxon>
        <taxon>Alphaproteobacteria</taxon>
        <taxon>Maricaulales</taxon>
        <taxon>Maricaulaceae</taxon>
        <taxon>Alkalicaulis</taxon>
    </lineage>
</organism>
<dbReference type="EMBL" id="VWOJ01000001">
    <property type="protein sequence ID" value="KAA5804694.1"/>
    <property type="molecule type" value="Genomic_DNA"/>
</dbReference>
<keyword evidence="1" id="KW-0812">Transmembrane</keyword>
<feature type="transmembrane region" description="Helical" evidence="1">
    <location>
        <begin position="12"/>
        <end position="29"/>
    </location>
</feature>
<keyword evidence="1" id="KW-1133">Transmembrane helix</keyword>
<keyword evidence="1" id="KW-0472">Membrane</keyword>
<evidence type="ECO:0000313" key="3">
    <source>
        <dbReference type="Proteomes" id="UP000325122"/>
    </source>
</evidence>
<proteinExistence type="predicted"/>
<dbReference type="Proteomes" id="UP000325122">
    <property type="component" value="Unassembled WGS sequence"/>
</dbReference>
<evidence type="ECO:0000313" key="2">
    <source>
        <dbReference type="EMBL" id="KAA5804694.1"/>
    </source>
</evidence>
<feature type="transmembrane region" description="Helical" evidence="1">
    <location>
        <begin position="87"/>
        <end position="107"/>
    </location>
</feature>
<dbReference type="RefSeq" id="WP_150021725.1">
    <property type="nucleotide sequence ID" value="NZ_VWOJ01000001.1"/>
</dbReference>
<evidence type="ECO:0000256" key="1">
    <source>
        <dbReference type="SAM" id="Phobius"/>
    </source>
</evidence>
<gene>
    <name evidence="2" type="ORF">F1654_01440</name>
</gene>
<feature type="transmembrane region" description="Helical" evidence="1">
    <location>
        <begin position="41"/>
        <end position="60"/>
    </location>
</feature>
<feature type="transmembrane region" description="Helical" evidence="1">
    <location>
        <begin position="113"/>
        <end position="131"/>
    </location>
</feature>
<keyword evidence="3" id="KW-1185">Reference proteome</keyword>
<protein>
    <submittedName>
        <fullName evidence="2">Uncharacterized protein</fullName>
    </submittedName>
</protein>
<dbReference type="AlphaFoldDB" id="A0A5M6ZLS9"/>
<sequence length="139" mass="14447">MTDLALQLRGRIRLFALINGAAILGWRVGEAMAAHMGAGAGFILSGIGMALWIVSVIVLFGQGWHARKAGVFDLVGDAWARRLHRDALAGAAAGAALGYGLAMLIDGTGAERLTLPLAGAAAGFLFSWVALDVRRHGRG</sequence>
<comment type="caution">
    <text evidence="2">The sequence shown here is derived from an EMBL/GenBank/DDBJ whole genome shotgun (WGS) entry which is preliminary data.</text>
</comment>